<dbReference type="InterPro" id="IPR001638">
    <property type="entry name" value="Solute-binding_3/MltF_N"/>
</dbReference>
<proteinExistence type="predicted"/>
<gene>
    <name evidence="3" type="ORF">C1D09_021795</name>
</gene>
<dbReference type="Proteomes" id="UP000235507">
    <property type="component" value="Unassembled WGS sequence"/>
</dbReference>
<evidence type="ECO:0000313" key="3">
    <source>
        <dbReference type="EMBL" id="TSE05792.1"/>
    </source>
</evidence>
<keyword evidence="1" id="KW-0732">Signal</keyword>
<dbReference type="SMART" id="SM00062">
    <property type="entry name" value="PBPb"/>
    <property type="match status" value="1"/>
</dbReference>
<dbReference type="RefSeq" id="WP_143976259.1">
    <property type="nucleotide sequence ID" value="NZ_PNOT02000246.1"/>
</dbReference>
<keyword evidence="4" id="KW-1185">Reference proteome</keyword>
<dbReference type="Pfam" id="PF00497">
    <property type="entry name" value="SBP_bac_3"/>
    <property type="match status" value="1"/>
</dbReference>
<protein>
    <submittedName>
        <fullName evidence="3">Transporter substrate-binding domain-containing protein</fullName>
    </submittedName>
</protein>
<sequence length="280" mass="29766">MERMIKIFLSMGLVVVGLTAPAYTGDLADRVASGKTIRLGFASEPPQAYPGEGNKPLGYVNAIAEGVLRSMGYTNIEPVVTDWGGLIPGLQAGRLDLITGGMYINKKRCDNITFSEPVSKETDVFMVKTGNPEQITTYKDLVTKSATMVTGAGYAGIEIAKKLGVPASQIMEVPGGTEILAAVIAGRAAAGVTSYTVVQDIAKKSGGKVEATNPALMPEESSAWIGIGFRNSDKDFVAKFNTELKRYLGTPEMMKAAAEDGYDEKALPGDTTTEWVCAHR</sequence>
<reference evidence="3" key="1">
    <citation type="submission" date="2019-07" db="EMBL/GenBank/DDBJ databases">
        <title>Mesorhizobum intechiensis sp. nov. isolated from nodules of Lotus tenuis growing in lowlands of the Flooding Pampa, Argentina.</title>
        <authorList>
            <person name="Estrella M.J."/>
            <person name="Torres Tejerizo G.A."/>
            <person name="Cumpa Velazquez L.M."/>
            <person name="Fontana F."/>
            <person name="Hansen L."/>
            <person name="Pistorio M."/>
            <person name="Sannazzaro A.I."/>
        </authorList>
    </citation>
    <scope>NUCLEOTIDE SEQUENCE</scope>
    <source>
        <strain evidence="3">BD68</strain>
    </source>
</reference>
<dbReference type="EMBL" id="PNOT02000246">
    <property type="protein sequence ID" value="TSE05792.1"/>
    <property type="molecule type" value="Genomic_DNA"/>
</dbReference>
<accession>A0A8T9ALE7</accession>
<dbReference type="OrthoDB" id="9768183at2"/>
<evidence type="ECO:0000256" key="1">
    <source>
        <dbReference type="ARBA" id="ARBA00022729"/>
    </source>
</evidence>
<name>A0A8T9ALE7_9HYPH</name>
<evidence type="ECO:0000259" key="2">
    <source>
        <dbReference type="SMART" id="SM00062"/>
    </source>
</evidence>
<organism evidence="3 4">
    <name type="scientific">Mesorhizobium intechi</name>
    <dbReference type="NCBI Taxonomy" id="537601"/>
    <lineage>
        <taxon>Bacteria</taxon>
        <taxon>Pseudomonadati</taxon>
        <taxon>Pseudomonadota</taxon>
        <taxon>Alphaproteobacteria</taxon>
        <taxon>Hyphomicrobiales</taxon>
        <taxon>Phyllobacteriaceae</taxon>
        <taxon>Mesorhizobium</taxon>
    </lineage>
</organism>
<dbReference type="AlphaFoldDB" id="A0A8T9ALE7"/>
<evidence type="ECO:0000313" key="4">
    <source>
        <dbReference type="Proteomes" id="UP000235507"/>
    </source>
</evidence>
<dbReference type="PANTHER" id="PTHR35936">
    <property type="entry name" value="MEMBRANE-BOUND LYTIC MUREIN TRANSGLYCOSYLASE F"/>
    <property type="match status" value="1"/>
</dbReference>
<dbReference type="Gene3D" id="3.40.190.10">
    <property type="entry name" value="Periplasmic binding protein-like II"/>
    <property type="match status" value="2"/>
</dbReference>
<feature type="domain" description="Solute-binding protein family 3/N-terminal" evidence="2">
    <location>
        <begin position="36"/>
        <end position="251"/>
    </location>
</feature>
<dbReference type="SUPFAM" id="SSF53850">
    <property type="entry name" value="Periplasmic binding protein-like II"/>
    <property type="match status" value="1"/>
</dbReference>
<comment type="caution">
    <text evidence="3">The sequence shown here is derived from an EMBL/GenBank/DDBJ whole genome shotgun (WGS) entry which is preliminary data.</text>
</comment>
<dbReference type="PANTHER" id="PTHR35936:SF17">
    <property type="entry name" value="ARGININE-BINDING EXTRACELLULAR PROTEIN ARTP"/>
    <property type="match status" value="1"/>
</dbReference>